<keyword evidence="4" id="KW-1133">Transmembrane helix</keyword>
<dbReference type="CDD" id="cd11386">
    <property type="entry name" value="MCP_signal"/>
    <property type="match status" value="1"/>
</dbReference>
<evidence type="ECO:0000313" key="7">
    <source>
        <dbReference type="Proteomes" id="UP001168540"/>
    </source>
</evidence>
<comment type="caution">
    <text evidence="6">The sequence shown here is derived from an EMBL/GenBank/DDBJ whole genome shotgun (WGS) entry which is preliminary data.</text>
</comment>
<dbReference type="EMBL" id="JAUEDK010000027">
    <property type="protein sequence ID" value="MDN0076179.1"/>
    <property type="molecule type" value="Genomic_DNA"/>
</dbReference>
<dbReference type="RefSeq" id="WP_289830838.1">
    <property type="nucleotide sequence ID" value="NZ_JAUEDK010000027.1"/>
</dbReference>
<feature type="domain" description="Methyl-accepting transducer" evidence="5">
    <location>
        <begin position="306"/>
        <end position="542"/>
    </location>
</feature>
<comment type="similarity">
    <text evidence="2">Belongs to the methyl-accepting chemotaxis (MCP) protein family.</text>
</comment>
<protein>
    <submittedName>
        <fullName evidence="6">Methyl-accepting chemotaxis protein</fullName>
    </submittedName>
</protein>
<dbReference type="Proteomes" id="UP001168540">
    <property type="component" value="Unassembled WGS sequence"/>
</dbReference>
<evidence type="ECO:0000256" key="2">
    <source>
        <dbReference type="ARBA" id="ARBA00029447"/>
    </source>
</evidence>
<dbReference type="Pfam" id="PF00015">
    <property type="entry name" value="MCPsignal"/>
    <property type="match status" value="1"/>
</dbReference>
<accession>A0ABT7XRH3</accession>
<dbReference type="SMART" id="SM00283">
    <property type="entry name" value="MA"/>
    <property type="match status" value="1"/>
</dbReference>
<keyword evidence="4" id="KW-0812">Transmembrane</keyword>
<sequence>MPSTRLTLRQLFIGLTLLCALLMITLGWAALRLKNASTAVQAAEESRYESYLYAEELRRSSDELTRLVRTYVVTGDPRFEQAYRDVISIRNGTKPRPQGYQRIYWDFVLANEASLQPDGEKVPLRTLMQRAGFTAAEFAKLDEAQHRSDQLVGKEERAIKLVQQRLVSGQPPGHEDEEARALIHDADYHKQKAEIMRPIDDFFGLLMQRTGQAVDQAKAEERFWIEVVLSLVVATLVVIAASLLFSYCYLSRILGGEPVRVAAELGEIADGKLTSRIGHVSPDSVLGILDHMRQQLSGMIRGIRDGSQSIKESGGELKDYSASVSADSQRQTESATQIAAAVEELAVSISQMASAAENVEALTQGAEQSVQEGAEQVGRVAEKIHALRDSVTGSAEAIRELGVQSQKISSIVNVIRDIADQTNLLALNAAIEAARAGENGRGFAVVADEVRKLAERTAVSTQEINSMVLAIQRGVEMSEGNMQYAVTEVEQGAQLSDEVQQRLQVIKQRSAEVLLVVRDISGALAEQRAAGNEIALNVERIVELSAQNNRDVQSIHHNAGELDEVAGQLQASVARFQLA</sequence>
<dbReference type="PANTHER" id="PTHR32089">
    <property type="entry name" value="METHYL-ACCEPTING CHEMOTAXIS PROTEIN MCPB"/>
    <property type="match status" value="1"/>
</dbReference>
<feature type="transmembrane region" description="Helical" evidence="4">
    <location>
        <begin position="223"/>
        <end position="250"/>
    </location>
</feature>
<evidence type="ECO:0000313" key="6">
    <source>
        <dbReference type="EMBL" id="MDN0076179.1"/>
    </source>
</evidence>
<keyword evidence="7" id="KW-1185">Reference proteome</keyword>
<dbReference type="InterPro" id="IPR004090">
    <property type="entry name" value="Chemotax_Me-accpt_rcpt"/>
</dbReference>
<gene>
    <name evidence="6" type="ORF">QU481_14935</name>
</gene>
<evidence type="ECO:0000259" key="5">
    <source>
        <dbReference type="PROSITE" id="PS50111"/>
    </source>
</evidence>
<dbReference type="PANTHER" id="PTHR32089:SF112">
    <property type="entry name" value="LYSOZYME-LIKE PROTEIN-RELATED"/>
    <property type="match status" value="1"/>
</dbReference>
<dbReference type="SUPFAM" id="SSF58104">
    <property type="entry name" value="Methyl-accepting chemotaxis protein (MCP) signaling domain"/>
    <property type="match status" value="1"/>
</dbReference>
<dbReference type="InterPro" id="IPR004089">
    <property type="entry name" value="MCPsignal_dom"/>
</dbReference>
<evidence type="ECO:0000256" key="1">
    <source>
        <dbReference type="ARBA" id="ARBA00023224"/>
    </source>
</evidence>
<keyword evidence="1 3" id="KW-0807">Transducer</keyword>
<keyword evidence="4" id="KW-0472">Membrane</keyword>
<evidence type="ECO:0000256" key="3">
    <source>
        <dbReference type="PROSITE-ProRule" id="PRU00284"/>
    </source>
</evidence>
<dbReference type="PROSITE" id="PS50111">
    <property type="entry name" value="CHEMOTAXIS_TRANSDUC_2"/>
    <property type="match status" value="1"/>
</dbReference>
<proteinExistence type="inferred from homology"/>
<dbReference type="PRINTS" id="PR00260">
    <property type="entry name" value="CHEMTRNSDUCR"/>
</dbReference>
<reference evidence="6" key="1">
    <citation type="submission" date="2023-06" db="EMBL/GenBank/DDBJ databases">
        <authorList>
            <person name="Zhang S."/>
        </authorList>
    </citation>
    <scope>NUCLEOTIDE SEQUENCE</scope>
    <source>
        <strain evidence="6">SG2303</strain>
    </source>
</reference>
<dbReference type="Gene3D" id="1.10.287.950">
    <property type="entry name" value="Methyl-accepting chemotaxis protein"/>
    <property type="match status" value="1"/>
</dbReference>
<name>A0ABT7XRH3_9NEIS</name>
<organism evidence="6 7">
    <name type="scientific">Crenobacter oryzisoli</name>
    <dbReference type="NCBI Taxonomy" id="3056844"/>
    <lineage>
        <taxon>Bacteria</taxon>
        <taxon>Pseudomonadati</taxon>
        <taxon>Pseudomonadota</taxon>
        <taxon>Betaproteobacteria</taxon>
        <taxon>Neisseriales</taxon>
        <taxon>Neisseriaceae</taxon>
        <taxon>Crenobacter</taxon>
    </lineage>
</organism>
<evidence type="ECO:0000256" key="4">
    <source>
        <dbReference type="SAM" id="Phobius"/>
    </source>
</evidence>